<dbReference type="STRING" id="1387353.BSF38_00446"/>
<comment type="similarity">
    <text evidence="6">Belongs to the methyltransferase superfamily. RNA methyltransferase RsmG family.</text>
</comment>
<dbReference type="GO" id="GO:0005829">
    <property type="term" value="C:cytosol"/>
    <property type="evidence" value="ECO:0007669"/>
    <property type="project" value="TreeGrafter"/>
</dbReference>
<dbReference type="InterPro" id="IPR003682">
    <property type="entry name" value="rRNA_ssu_MeTfrase_G"/>
</dbReference>
<evidence type="ECO:0000256" key="1">
    <source>
        <dbReference type="ARBA" id="ARBA00022490"/>
    </source>
</evidence>
<evidence type="ECO:0000259" key="7">
    <source>
        <dbReference type="Pfam" id="PF00588"/>
    </source>
</evidence>
<dbReference type="Proteomes" id="UP000186309">
    <property type="component" value="Chromosome"/>
</dbReference>
<dbReference type="RefSeq" id="WP_237170708.1">
    <property type="nucleotide sequence ID" value="NZ_CP019082.1"/>
</dbReference>
<evidence type="ECO:0000256" key="2">
    <source>
        <dbReference type="ARBA" id="ARBA00022552"/>
    </source>
</evidence>
<accession>A0A1U7CJG9</accession>
<dbReference type="PANTHER" id="PTHR31760">
    <property type="entry name" value="S-ADENOSYL-L-METHIONINE-DEPENDENT METHYLTRANSFERASES SUPERFAMILY PROTEIN"/>
    <property type="match status" value="1"/>
</dbReference>
<dbReference type="KEGG" id="pbor:BSF38_00446"/>
<keyword evidence="9" id="KW-1185">Reference proteome</keyword>
<keyword evidence="1 6" id="KW-0963">Cytoplasm</keyword>
<dbReference type="Pfam" id="PF02527">
    <property type="entry name" value="GidB"/>
    <property type="match status" value="1"/>
</dbReference>
<evidence type="ECO:0000256" key="5">
    <source>
        <dbReference type="ARBA" id="ARBA00022691"/>
    </source>
</evidence>
<comment type="caution">
    <text evidence="6">Lacks conserved residue(s) required for the propagation of feature annotation.</text>
</comment>
<keyword evidence="4 6" id="KW-0808">Transferase</keyword>
<keyword evidence="2 6" id="KW-0698">rRNA processing</keyword>
<proteinExistence type="inferred from homology"/>
<reference evidence="9" key="1">
    <citation type="submission" date="2016-12" db="EMBL/GenBank/DDBJ databases">
        <title>Comparative genomics of four Isosphaeraceae planctomycetes: a common pool of plasmids and glycoside hydrolase genes.</title>
        <authorList>
            <person name="Ivanova A."/>
        </authorList>
    </citation>
    <scope>NUCLEOTIDE SEQUENCE [LARGE SCALE GENOMIC DNA]</scope>
    <source>
        <strain evidence="9">PX4</strain>
    </source>
</reference>
<keyword evidence="3 6" id="KW-0489">Methyltransferase</keyword>
<feature type="domain" description="tRNA/rRNA methyltransferase SpoU type" evidence="7">
    <location>
        <begin position="366"/>
        <end position="493"/>
    </location>
</feature>
<dbReference type="Pfam" id="PF00588">
    <property type="entry name" value="SpoU_methylase"/>
    <property type="match status" value="1"/>
</dbReference>
<dbReference type="AlphaFoldDB" id="A0A1U7CJG9"/>
<evidence type="ECO:0000256" key="4">
    <source>
        <dbReference type="ARBA" id="ARBA00022679"/>
    </source>
</evidence>
<dbReference type="GO" id="GO:0070043">
    <property type="term" value="F:rRNA (guanine-N7-)-methyltransferase activity"/>
    <property type="evidence" value="ECO:0007669"/>
    <property type="project" value="UniProtKB-UniRule"/>
</dbReference>
<dbReference type="NCBIfam" id="TIGR00138">
    <property type="entry name" value="rsmG_gidB"/>
    <property type="match status" value="1"/>
</dbReference>
<name>A0A1U7CJG9_9BACT</name>
<feature type="binding site" evidence="6">
    <location>
        <position position="162"/>
    </location>
    <ligand>
        <name>S-adenosyl-L-methionine</name>
        <dbReference type="ChEBI" id="CHEBI:59789"/>
    </ligand>
</feature>
<dbReference type="HAMAP" id="MF_00074">
    <property type="entry name" value="16SrRNA_methyltr_G"/>
    <property type="match status" value="1"/>
</dbReference>
<dbReference type="InterPro" id="IPR029063">
    <property type="entry name" value="SAM-dependent_MTases_sf"/>
</dbReference>
<dbReference type="EMBL" id="CP019082">
    <property type="protein sequence ID" value="APW59033.1"/>
    <property type="molecule type" value="Genomic_DNA"/>
</dbReference>
<dbReference type="InterPro" id="IPR029028">
    <property type="entry name" value="Alpha/beta_knot_MTases"/>
</dbReference>
<evidence type="ECO:0000256" key="3">
    <source>
        <dbReference type="ARBA" id="ARBA00022603"/>
    </source>
</evidence>
<protein>
    <recommendedName>
        <fullName evidence="6">Ribosomal RNA small subunit methyltransferase G</fullName>
        <ecNumber evidence="6">2.1.1.-</ecNumber>
    </recommendedName>
    <alternativeName>
        <fullName evidence="6">16S rRNA 7-methylguanosine methyltransferase</fullName>
        <shortName evidence="6">16S rRNA m7G methyltransferase</shortName>
    </alternativeName>
</protein>
<feature type="binding site" evidence="6">
    <location>
        <position position="97"/>
    </location>
    <ligand>
        <name>S-adenosyl-L-methionine</name>
        <dbReference type="ChEBI" id="CHEBI:59789"/>
    </ligand>
</feature>
<comment type="function">
    <text evidence="6">Specifically methylates the N7 position of a guanine in 16S rRNA.</text>
</comment>
<feature type="binding site" evidence="6">
    <location>
        <position position="102"/>
    </location>
    <ligand>
        <name>S-adenosyl-L-methionine</name>
        <dbReference type="ChEBI" id="CHEBI:59789"/>
    </ligand>
</feature>
<comment type="subcellular location">
    <subcellularLocation>
        <location evidence="6">Cytoplasm</location>
    </subcellularLocation>
</comment>
<dbReference type="SUPFAM" id="SSF53335">
    <property type="entry name" value="S-adenosyl-L-methionine-dependent methyltransferases"/>
    <property type="match status" value="1"/>
</dbReference>
<dbReference type="CDD" id="cd02440">
    <property type="entry name" value="AdoMet_MTases"/>
    <property type="match status" value="1"/>
</dbReference>
<sequence length="501" mass="54353">MSFFGPFSRQVDVVVDEEESLRPGRSALEVLMTQCGITLSSEQLDALWAYHQMLRAANPILNLTRIHNFENMVLKHYVDSLLTLRFVELPSPLIDMGSGPGLPGVPLKIARPETHMILAEPRAARVEFLGQVCERLGLKDVEVYGRKLGADYPGRVKGVISRAVAAIPETLERVAACLEPGGRMIFMKGPGCDPEIAEAERTWSDHFRLASDHAYTIPGTTHDRRLVVYERLDTDAPRGAAEARASRAFDGPVREITSESNPTYRLLSDLLTGRGVRKHGQAILAGLRITSEVQEKFADRVVGWITDASGPAPADASWTWYRLSPPLFKTLDVAGTRAPLLLVATPETPAWSDDAPWPEGCTLFVPFQDPENVGAVIRSAAAFGVPRVVLLQEAAHPFHPRSSRAAGPALFQTQLMAGPSVHALESSRYPLISLDASGDDVGASPFPPTFGLVVGLEGPGLPQQLRRGERRRIAMAPGVESLNAATSAAVALYVWSRRGGG</sequence>
<dbReference type="Gene3D" id="3.40.50.150">
    <property type="entry name" value="Vaccinia Virus protein VP39"/>
    <property type="match status" value="1"/>
</dbReference>
<dbReference type="SUPFAM" id="SSF75217">
    <property type="entry name" value="alpha/beta knot"/>
    <property type="match status" value="1"/>
</dbReference>
<organism evidence="8 9">
    <name type="scientific">Paludisphaera borealis</name>
    <dbReference type="NCBI Taxonomy" id="1387353"/>
    <lineage>
        <taxon>Bacteria</taxon>
        <taxon>Pseudomonadati</taxon>
        <taxon>Planctomycetota</taxon>
        <taxon>Planctomycetia</taxon>
        <taxon>Isosphaerales</taxon>
        <taxon>Isosphaeraceae</taxon>
        <taxon>Paludisphaera</taxon>
    </lineage>
</organism>
<evidence type="ECO:0000256" key="6">
    <source>
        <dbReference type="HAMAP-Rule" id="MF_00074"/>
    </source>
</evidence>
<evidence type="ECO:0000313" key="8">
    <source>
        <dbReference type="EMBL" id="APW59033.1"/>
    </source>
</evidence>
<evidence type="ECO:0000313" key="9">
    <source>
        <dbReference type="Proteomes" id="UP000186309"/>
    </source>
</evidence>
<dbReference type="EC" id="2.1.1.-" evidence="6"/>
<keyword evidence="5 6" id="KW-0949">S-adenosyl-L-methionine</keyword>
<dbReference type="InterPro" id="IPR001537">
    <property type="entry name" value="SpoU_MeTrfase"/>
</dbReference>
<dbReference type="PANTHER" id="PTHR31760:SF0">
    <property type="entry name" value="S-ADENOSYL-L-METHIONINE-DEPENDENT METHYLTRANSFERASES SUPERFAMILY PROTEIN"/>
    <property type="match status" value="1"/>
</dbReference>
<dbReference type="InterPro" id="IPR029026">
    <property type="entry name" value="tRNA_m1G_MTases_N"/>
</dbReference>
<dbReference type="CDD" id="cd18095">
    <property type="entry name" value="SpoU-like_rRNA-MTase"/>
    <property type="match status" value="1"/>
</dbReference>
<gene>
    <name evidence="6 8" type="primary">rsmG</name>
    <name evidence="8" type="ORF">BSF38_00446</name>
</gene>
<dbReference type="Gene3D" id="3.40.1280.10">
    <property type="match status" value="1"/>
</dbReference>
<dbReference type="GO" id="GO:0003723">
    <property type="term" value="F:RNA binding"/>
    <property type="evidence" value="ECO:0007669"/>
    <property type="project" value="InterPro"/>
</dbReference>